<gene>
    <name evidence="2" type="primary">qseG</name>
    <name evidence="2" type="ORF">K6K13_15420</name>
</gene>
<dbReference type="InterPro" id="IPR025262">
    <property type="entry name" value="QseG"/>
</dbReference>
<dbReference type="Proteomes" id="UP000825886">
    <property type="component" value="Chromosome"/>
</dbReference>
<keyword evidence="2" id="KW-0449">Lipoprotein</keyword>
<evidence type="ECO:0000313" key="3">
    <source>
        <dbReference type="Proteomes" id="UP000825886"/>
    </source>
</evidence>
<proteinExistence type="predicted"/>
<reference evidence="2 3" key="1">
    <citation type="submission" date="2021-08" db="EMBL/GenBank/DDBJ databases">
        <title>Culture and genomic analysis of Symbiopectobacterium purcellii sp. nov. gen. nov., isolated from the leafhopper Empoasca decipiens.</title>
        <authorList>
            <person name="Nadal-Jimenez P."/>
            <person name="Siozios S."/>
            <person name="Halliday N."/>
            <person name="Camara M."/>
            <person name="Hurst G.D.D."/>
        </authorList>
    </citation>
    <scope>NUCLEOTIDE SEQUENCE [LARGE SCALE GENOMIC DNA]</scope>
    <source>
        <strain evidence="2 3">SyEd1</strain>
    </source>
</reference>
<dbReference type="EMBL" id="CP081864">
    <property type="protein sequence ID" value="QZN94665.1"/>
    <property type="molecule type" value="Genomic_DNA"/>
</dbReference>
<evidence type="ECO:0000256" key="1">
    <source>
        <dbReference type="SAM" id="MobiDB-lite"/>
    </source>
</evidence>
<evidence type="ECO:0000313" key="2">
    <source>
        <dbReference type="EMBL" id="QZN94665.1"/>
    </source>
</evidence>
<accession>A0ABX9ALR4</accession>
<dbReference type="Pfam" id="PF13942">
    <property type="entry name" value="Lipoprotein_20"/>
    <property type="match status" value="1"/>
</dbReference>
<keyword evidence="3" id="KW-1185">Reference proteome</keyword>
<dbReference type="RefSeq" id="WP_222157784.1">
    <property type="nucleotide sequence ID" value="NZ_CP081864.1"/>
</dbReference>
<dbReference type="PROSITE" id="PS51257">
    <property type="entry name" value="PROKAR_LIPOPROTEIN"/>
    <property type="match status" value="1"/>
</dbReference>
<protein>
    <submittedName>
        <fullName evidence="2">Two-component system QseEF-associated lipoprotein QseG</fullName>
    </submittedName>
</protein>
<sequence length="235" mass="26748">MKARCSDGRVRGSVLALLALLAGCVDTTHHRIAIRDVENVTPREQVSDYRLMQCDSLWRIDDRDAVNNALYWLRAMDCAERLTPQQAREAAQTLGSATWDQAFKQSILLDQVKITPAERRQALERLHGLHTDFPAALRPLLQTWQDKQTFWLALTDERIRTQRLQEANDKQLEAMRVQQSNLQYQLDVTTRKLENLTDIERQLSTRKPMSGELPEPAASHESGAAERHAAPAASK</sequence>
<dbReference type="NCBIfam" id="NF007997">
    <property type="entry name" value="PRK10722.1"/>
    <property type="match status" value="1"/>
</dbReference>
<feature type="region of interest" description="Disordered" evidence="1">
    <location>
        <begin position="202"/>
        <end position="235"/>
    </location>
</feature>
<organism evidence="2 3">
    <name type="scientific">Symbiopectobacterium purcellii</name>
    <dbReference type="NCBI Taxonomy" id="2871826"/>
    <lineage>
        <taxon>Bacteria</taxon>
        <taxon>Pseudomonadati</taxon>
        <taxon>Pseudomonadota</taxon>
        <taxon>Gammaproteobacteria</taxon>
        <taxon>Enterobacterales</taxon>
        <taxon>Enterobacteriaceae</taxon>
    </lineage>
</organism>
<name>A0ABX9ALR4_9ENTR</name>